<name>A0AA88LP32_CHASR</name>
<feature type="chain" id="PRO_5041638757" evidence="1">
    <location>
        <begin position="18"/>
        <end position="138"/>
    </location>
</feature>
<keyword evidence="3" id="KW-1185">Reference proteome</keyword>
<evidence type="ECO:0000313" key="2">
    <source>
        <dbReference type="EMBL" id="KAK2820925.1"/>
    </source>
</evidence>
<proteinExistence type="predicted"/>
<keyword evidence="1" id="KW-0732">Signal</keyword>
<dbReference type="EMBL" id="JAUPFM010000019">
    <property type="protein sequence ID" value="KAK2820925.1"/>
    <property type="molecule type" value="Genomic_DNA"/>
</dbReference>
<accession>A0AA88LP32</accession>
<sequence>MGAVGVLLIYVLTVCLAKGSCLAGSDTNDGQESGLHRTLRDVFPNENSIKKALRLFHSMKTVVQVQLAANEVADNLTGSPAVVTTTSEENGHLSNQSATVSSYDATTVFSDLVADVPAGNHEATTTLPALPQLTSWWL</sequence>
<comment type="caution">
    <text evidence="2">The sequence shown here is derived from an EMBL/GenBank/DDBJ whole genome shotgun (WGS) entry which is preliminary data.</text>
</comment>
<evidence type="ECO:0000256" key="1">
    <source>
        <dbReference type="SAM" id="SignalP"/>
    </source>
</evidence>
<protein>
    <submittedName>
        <fullName evidence="2">Uncharacterized protein</fullName>
    </submittedName>
</protein>
<gene>
    <name evidence="2" type="ORF">Q5P01_023884</name>
</gene>
<evidence type="ECO:0000313" key="3">
    <source>
        <dbReference type="Proteomes" id="UP001187415"/>
    </source>
</evidence>
<dbReference type="AlphaFoldDB" id="A0AA88LP32"/>
<dbReference type="Proteomes" id="UP001187415">
    <property type="component" value="Unassembled WGS sequence"/>
</dbReference>
<organism evidence="2 3">
    <name type="scientific">Channa striata</name>
    <name type="common">Snakehead murrel</name>
    <name type="synonym">Ophicephalus striatus</name>
    <dbReference type="NCBI Taxonomy" id="64152"/>
    <lineage>
        <taxon>Eukaryota</taxon>
        <taxon>Metazoa</taxon>
        <taxon>Chordata</taxon>
        <taxon>Craniata</taxon>
        <taxon>Vertebrata</taxon>
        <taxon>Euteleostomi</taxon>
        <taxon>Actinopterygii</taxon>
        <taxon>Neopterygii</taxon>
        <taxon>Teleostei</taxon>
        <taxon>Neoteleostei</taxon>
        <taxon>Acanthomorphata</taxon>
        <taxon>Anabantaria</taxon>
        <taxon>Anabantiformes</taxon>
        <taxon>Channoidei</taxon>
        <taxon>Channidae</taxon>
        <taxon>Channa</taxon>
    </lineage>
</organism>
<feature type="signal peptide" evidence="1">
    <location>
        <begin position="1"/>
        <end position="17"/>
    </location>
</feature>
<reference evidence="2" key="1">
    <citation type="submission" date="2023-07" db="EMBL/GenBank/DDBJ databases">
        <title>Chromosome-level Genome Assembly of Striped Snakehead (Channa striata).</title>
        <authorList>
            <person name="Liu H."/>
        </authorList>
    </citation>
    <scope>NUCLEOTIDE SEQUENCE</scope>
    <source>
        <strain evidence="2">Gz</strain>
        <tissue evidence="2">Muscle</tissue>
    </source>
</reference>